<evidence type="ECO:0008006" key="3">
    <source>
        <dbReference type="Google" id="ProtNLM"/>
    </source>
</evidence>
<organism evidence="1 2">
    <name type="scientific">Nitrospirillum amazonense</name>
    <dbReference type="NCBI Taxonomy" id="28077"/>
    <lineage>
        <taxon>Bacteria</taxon>
        <taxon>Pseudomonadati</taxon>
        <taxon>Pseudomonadota</taxon>
        <taxon>Alphaproteobacteria</taxon>
        <taxon>Rhodospirillales</taxon>
        <taxon>Azospirillaceae</taxon>
        <taxon>Nitrospirillum</taxon>
    </lineage>
</organism>
<comment type="caution">
    <text evidence="1">The sequence shown here is derived from an EMBL/GenBank/DDBJ whole genome shotgun (WGS) entry which is preliminary data.</text>
</comment>
<dbReference type="OrthoDB" id="7567255at2"/>
<name>A0A560H623_9PROT</name>
<keyword evidence="2" id="KW-1185">Reference proteome</keyword>
<dbReference type="EMBL" id="VITR01000008">
    <property type="protein sequence ID" value="TWB41114.1"/>
    <property type="molecule type" value="Genomic_DNA"/>
</dbReference>
<gene>
    <name evidence="1" type="ORF">FBZ90_108138</name>
</gene>
<dbReference type="InterPro" id="IPR016123">
    <property type="entry name" value="Mog1/PsbP_a/b/a-sand"/>
</dbReference>
<dbReference type="Proteomes" id="UP000315751">
    <property type="component" value="Unassembled WGS sequence"/>
</dbReference>
<evidence type="ECO:0000313" key="1">
    <source>
        <dbReference type="EMBL" id="TWB41114.1"/>
    </source>
</evidence>
<sequence>MPQTCRTPDFSIQLPDSWIDRSMIAWSAPPSGGPVVPNIMVAYDRPQAEEGLGAYVNRQLKDLIARARSFQLITRQDVMLAGRPAAELVFQWDAGAGPIKQRQVYSLLPDGRCITIVNTARLTEFPDADAQFMQILNSFAWPAPAGAGAAGA</sequence>
<dbReference type="SUPFAM" id="SSF55724">
    <property type="entry name" value="Mog1p/PsbP-like"/>
    <property type="match status" value="1"/>
</dbReference>
<dbReference type="InterPro" id="IPR014894">
    <property type="entry name" value="DcrB/EagT6"/>
</dbReference>
<protein>
    <recommendedName>
        <fullName evidence="3">DUF1795 domain-containing protein</fullName>
    </recommendedName>
</protein>
<proteinExistence type="predicted"/>
<dbReference type="RefSeq" id="WP_145733474.1">
    <property type="nucleotide sequence ID" value="NZ_VITR01000008.1"/>
</dbReference>
<evidence type="ECO:0000313" key="2">
    <source>
        <dbReference type="Proteomes" id="UP000315751"/>
    </source>
</evidence>
<dbReference type="AlphaFoldDB" id="A0A560H623"/>
<dbReference type="Gene3D" id="3.40.1000.10">
    <property type="entry name" value="Mog1/PsbP, alpha/beta/alpha sandwich"/>
    <property type="match status" value="1"/>
</dbReference>
<accession>A0A560H623</accession>
<dbReference type="Pfam" id="PF08786">
    <property type="entry name" value="DcrB"/>
    <property type="match status" value="1"/>
</dbReference>
<reference evidence="1 2" key="1">
    <citation type="submission" date="2019-06" db="EMBL/GenBank/DDBJ databases">
        <title>Genomic Encyclopedia of Type Strains, Phase IV (KMG-V): Genome sequencing to study the core and pangenomes of soil and plant-associated prokaryotes.</title>
        <authorList>
            <person name="Whitman W."/>
        </authorList>
    </citation>
    <scope>NUCLEOTIDE SEQUENCE [LARGE SCALE GENOMIC DNA]</scope>
    <source>
        <strain evidence="1 2">BR 11622</strain>
    </source>
</reference>